<dbReference type="SUPFAM" id="SSF53383">
    <property type="entry name" value="PLP-dependent transferases"/>
    <property type="match status" value="1"/>
</dbReference>
<evidence type="ECO:0000256" key="2">
    <source>
        <dbReference type="ARBA" id="ARBA00022679"/>
    </source>
</evidence>
<keyword evidence="2 5" id="KW-0808">Transferase</keyword>
<dbReference type="InterPro" id="IPR015422">
    <property type="entry name" value="PyrdxlP-dep_Trfase_small"/>
</dbReference>
<dbReference type="Gene3D" id="3.40.640.10">
    <property type="entry name" value="Type I PLP-dependent aspartate aminotransferase-like (Major domain)"/>
    <property type="match status" value="1"/>
</dbReference>
<dbReference type="PANTHER" id="PTHR13693">
    <property type="entry name" value="CLASS II AMINOTRANSFERASE/8-AMINO-7-OXONONANOATE SYNTHASE"/>
    <property type="match status" value="1"/>
</dbReference>
<evidence type="ECO:0000256" key="1">
    <source>
        <dbReference type="ARBA" id="ARBA00001933"/>
    </source>
</evidence>
<feature type="domain" description="BioF2-like acetyltransferase" evidence="4">
    <location>
        <begin position="631"/>
        <end position="769"/>
    </location>
</feature>
<dbReference type="EMBL" id="CP028136">
    <property type="protein sequence ID" value="AVR47495.1"/>
    <property type="molecule type" value="Genomic_DNA"/>
</dbReference>
<keyword evidence="6" id="KW-1185">Reference proteome</keyword>
<dbReference type="KEGG" id="grs:C7S20_15150"/>
<accession>A0A2R3ZB37</accession>
<dbReference type="Proteomes" id="UP000241507">
    <property type="component" value="Chromosome"/>
</dbReference>
<evidence type="ECO:0000313" key="6">
    <source>
        <dbReference type="Proteomes" id="UP000241507"/>
    </source>
</evidence>
<dbReference type="GO" id="GO:0030170">
    <property type="term" value="F:pyridoxal phosphate binding"/>
    <property type="evidence" value="ECO:0007669"/>
    <property type="project" value="InterPro"/>
</dbReference>
<dbReference type="InterPro" id="IPR016181">
    <property type="entry name" value="Acyl_CoA_acyltransferase"/>
</dbReference>
<dbReference type="InterPro" id="IPR015421">
    <property type="entry name" value="PyrdxlP-dep_Trfase_major"/>
</dbReference>
<dbReference type="OrthoDB" id="9807157at2"/>
<dbReference type="Gene3D" id="3.90.1150.10">
    <property type="entry name" value="Aspartate Aminotransferase, domain 1"/>
    <property type="match status" value="1"/>
</dbReference>
<dbReference type="InterPro" id="IPR050087">
    <property type="entry name" value="AON_synthase_class-II"/>
</dbReference>
<dbReference type="Pfam" id="PF13480">
    <property type="entry name" value="Acetyltransf_6"/>
    <property type="match status" value="1"/>
</dbReference>
<dbReference type="RefSeq" id="WP_107014263.1">
    <property type="nucleotide sequence ID" value="NZ_CP028136.1"/>
</dbReference>
<sequence>MAKITHNNFLDTVDEVITNATKAGVLHLHAEGSGLNGRKIKVNGIESFHFGTTGYLGLEQDQRLKNAAIDAIQKYGTQFPLSKTYISHPLYAELEEKIEAIYNNPILITKNSTLGHIAVIPTAVRDEDAVILDHQVHWSVQNAAQFLKIRGIPVSLIRHNSMDMLEDRIKRLSGKVKKIWYMADGVYSMYGDYAPIEDLISLCEKYPQLHLYFDDVHGMSWKGHNGSGYVMEVLKELPEKILLFGTLSKTFGASGAVLVCPDRKLFRKIKNFGGPLTFSAQLEPSAVAAASASANIHLSTEIYSLQKALQLRINYFNELLSKTNMPLISKNDSPVFYIGTGLPATGYNFVKRMLDEGFFVNLGLFPAVPVKNTGVRITISCHNELEDIKALVNALEYHYEKALNATNNTLERVGKAFNINVKPTTIKEKSDSNISVTYAESIENIDTDLWNKLLGSQNMLNKNGLQFLEKCFSHNDQKEHNWNFHYFIINDQKDDPILATFLTSGLWKNDMLAPESVSKAIEQDRESNPYAMTTKVLSMGCLFTEGSHLYLDHKHSQSEEAIKELLLRIEALGERLRTGMCVLRDFKKSTALAEVFQKEGYIPVSMPDSCVINNLDWNSEEEFLETLSSRSRKHFRKEVLPFEDKFHISILDSPTPEKIDTYHELYKNVKSKNFGLNTFTYPKKVFQNMASDKNWEFIELKLQKENQIVGVMFCYKNKEGIYVPNLIGMDYDYAREYQVYRQLLYQTIKRAKNLNLQKIDLGFSASFEKRKFGATIIEKQAFIQTSDNFLLEQLDMMRNEIS</sequence>
<protein>
    <submittedName>
        <fullName evidence="5">Aminotransferase class I/II</fullName>
    </submittedName>
</protein>
<evidence type="ECO:0000259" key="3">
    <source>
        <dbReference type="Pfam" id="PF00155"/>
    </source>
</evidence>
<dbReference type="InterPro" id="IPR004839">
    <property type="entry name" value="Aminotransferase_I/II_large"/>
</dbReference>
<dbReference type="Gene3D" id="3.40.630.30">
    <property type="match status" value="1"/>
</dbReference>
<dbReference type="InterPro" id="IPR038740">
    <property type="entry name" value="BioF2-like_GNAT_dom"/>
</dbReference>
<reference evidence="6" key="1">
    <citation type="submission" date="2018-03" db="EMBL/GenBank/DDBJ databases">
        <title>Gramella fulva sp. nov., isolated from a dry surface of tidal flat.</title>
        <authorList>
            <person name="Hwang S.H."/>
            <person name="Hwang W.M."/>
            <person name="Kang K."/>
            <person name="Ahn T.-Y."/>
        </authorList>
    </citation>
    <scope>NUCLEOTIDE SEQUENCE [LARGE SCALE GENOMIC DNA]</scope>
    <source>
        <strain evidence="6">SH35</strain>
    </source>
</reference>
<feature type="domain" description="Aminotransferase class I/classII large" evidence="3">
    <location>
        <begin position="53"/>
        <end position="395"/>
    </location>
</feature>
<name>A0A2R3ZB37_9FLAO</name>
<dbReference type="SUPFAM" id="SSF55729">
    <property type="entry name" value="Acyl-CoA N-acyltransferases (Nat)"/>
    <property type="match status" value="1"/>
</dbReference>
<dbReference type="GO" id="GO:0008483">
    <property type="term" value="F:transaminase activity"/>
    <property type="evidence" value="ECO:0007669"/>
    <property type="project" value="UniProtKB-KW"/>
</dbReference>
<dbReference type="InterPro" id="IPR015424">
    <property type="entry name" value="PyrdxlP-dep_Trfase"/>
</dbReference>
<dbReference type="Pfam" id="PF00155">
    <property type="entry name" value="Aminotran_1_2"/>
    <property type="match status" value="1"/>
</dbReference>
<evidence type="ECO:0000259" key="4">
    <source>
        <dbReference type="Pfam" id="PF13480"/>
    </source>
</evidence>
<evidence type="ECO:0000313" key="5">
    <source>
        <dbReference type="EMBL" id="AVR47495.1"/>
    </source>
</evidence>
<keyword evidence="5" id="KW-0032">Aminotransferase</keyword>
<gene>
    <name evidence="5" type="ORF">C7S20_15150</name>
</gene>
<comment type="cofactor">
    <cofactor evidence="1">
        <name>pyridoxal 5'-phosphate</name>
        <dbReference type="ChEBI" id="CHEBI:597326"/>
    </cofactor>
</comment>
<organism evidence="5 6">
    <name type="scientific">Christiangramia fulva</name>
    <dbReference type="NCBI Taxonomy" id="2126553"/>
    <lineage>
        <taxon>Bacteria</taxon>
        <taxon>Pseudomonadati</taxon>
        <taxon>Bacteroidota</taxon>
        <taxon>Flavobacteriia</taxon>
        <taxon>Flavobacteriales</taxon>
        <taxon>Flavobacteriaceae</taxon>
        <taxon>Christiangramia</taxon>
    </lineage>
</organism>
<dbReference type="AlphaFoldDB" id="A0A2R3ZB37"/>
<proteinExistence type="predicted"/>